<protein>
    <recommendedName>
        <fullName evidence="4">Transmembrane protein</fullName>
    </recommendedName>
</protein>
<dbReference type="Proteomes" id="UP000688137">
    <property type="component" value="Unassembled WGS sequence"/>
</dbReference>
<accession>A0A8S1L3I3</accession>
<proteinExistence type="predicted"/>
<keyword evidence="1" id="KW-0812">Transmembrane</keyword>
<gene>
    <name evidence="2" type="ORF">PPRIM_AZ9-3.1.T0310280</name>
</gene>
<keyword evidence="3" id="KW-1185">Reference proteome</keyword>
<feature type="transmembrane region" description="Helical" evidence="1">
    <location>
        <begin position="30"/>
        <end position="51"/>
    </location>
</feature>
<dbReference type="EMBL" id="CAJJDM010000030">
    <property type="protein sequence ID" value="CAD8061381.1"/>
    <property type="molecule type" value="Genomic_DNA"/>
</dbReference>
<dbReference type="AlphaFoldDB" id="A0A8S1L3I3"/>
<reference evidence="2" key="1">
    <citation type="submission" date="2021-01" db="EMBL/GenBank/DDBJ databases">
        <authorList>
            <consortium name="Genoscope - CEA"/>
            <person name="William W."/>
        </authorList>
    </citation>
    <scope>NUCLEOTIDE SEQUENCE</scope>
</reference>
<feature type="transmembrane region" description="Helical" evidence="1">
    <location>
        <begin position="57"/>
        <end position="74"/>
    </location>
</feature>
<comment type="caution">
    <text evidence="2">The sequence shown here is derived from an EMBL/GenBank/DDBJ whole genome shotgun (WGS) entry which is preliminary data.</text>
</comment>
<sequence length="495" mass="58689">MQKYTLRFKDSKIEEQYLIHRSNTLQFPTLTYVTGGGSLLLIINFFVYLVSEKYQNALKNGIVSFYLFLQYIILRKYVKFRKYSNNALLICNLIFIAFEFENPDPLKTYYDGYLLGSNQMLVHTILMFANDLKQGILANLTHTISKILIVQLYENKMIAQQYVYTILLSLCYILIQYEIEKQYRNSFFLSLKDSTWEKMIPLFLKKPYFLFSFNKEENAYQIISSYLKEYFESETPLTTFLYQSKVSSNESLQAYIQQLTVKSIKHSDNLCLFNQYLNVDYLNKKVSISIIAYQFEKVIYAIIIESEDPIRKEQKLKYLQQIQIYKKFFHQQIMPINKVLATLQKENYHPLLTNLRISLIEIYYQQSQVCELKIVTIKKLLQKCVQLFQTSKNAINIVCNEDIKFVTLKHALIIFLLEILKTSNGQFLQLRINQLQNATLQIIGLNQLPQSEIFNKSKEMLIERVLEQQNSFIFIFMKTPQSSFSDYFYIQDSNY</sequence>
<evidence type="ECO:0000313" key="3">
    <source>
        <dbReference type="Proteomes" id="UP000688137"/>
    </source>
</evidence>
<organism evidence="2 3">
    <name type="scientific">Paramecium primaurelia</name>
    <dbReference type="NCBI Taxonomy" id="5886"/>
    <lineage>
        <taxon>Eukaryota</taxon>
        <taxon>Sar</taxon>
        <taxon>Alveolata</taxon>
        <taxon>Ciliophora</taxon>
        <taxon>Intramacronucleata</taxon>
        <taxon>Oligohymenophorea</taxon>
        <taxon>Peniculida</taxon>
        <taxon>Parameciidae</taxon>
        <taxon>Paramecium</taxon>
    </lineage>
</organism>
<keyword evidence="1" id="KW-0472">Membrane</keyword>
<evidence type="ECO:0000313" key="2">
    <source>
        <dbReference type="EMBL" id="CAD8061381.1"/>
    </source>
</evidence>
<name>A0A8S1L3I3_PARPR</name>
<keyword evidence="1" id="KW-1133">Transmembrane helix</keyword>
<evidence type="ECO:0000256" key="1">
    <source>
        <dbReference type="SAM" id="Phobius"/>
    </source>
</evidence>
<evidence type="ECO:0008006" key="4">
    <source>
        <dbReference type="Google" id="ProtNLM"/>
    </source>
</evidence>